<name>A0ABR1BMT9_NECAM</name>
<proteinExistence type="predicted"/>
<keyword evidence="2" id="KW-1185">Reference proteome</keyword>
<sequence>MSRKPEQVFKEFYVSRCGFAVVLRVFGTKLTVIPSFRTCSHSFPPILQLDQNDMKHVRTGSSSPIIHIDLSPHALYLQHAAHVPLASAAGDDGDGNDDTDKAGLQRLTKIFYNV</sequence>
<accession>A0ABR1BMT9</accession>
<evidence type="ECO:0000313" key="1">
    <source>
        <dbReference type="EMBL" id="KAK6727210.1"/>
    </source>
</evidence>
<evidence type="ECO:0000313" key="2">
    <source>
        <dbReference type="Proteomes" id="UP001303046"/>
    </source>
</evidence>
<reference evidence="1 2" key="1">
    <citation type="submission" date="2023-08" db="EMBL/GenBank/DDBJ databases">
        <title>A Necator americanus chromosomal reference genome.</title>
        <authorList>
            <person name="Ilik V."/>
            <person name="Petrzelkova K.J."/>
            <person name="Pardy F."/>
            <person name="Fuh T."/>
            <person name="Niatou-Singa F.S."/>
            <person name="Gouil Q."/>
            <person name="Baker L."/>
            <person name="Ritchie M.E."/>
            <person name="Jex A.R."/>
            <person name="Gazzola D."/>
            <person name="Li H."/>
            <person name="Toshio Fujiwara R."/>
            <person name="Zhan B."/>
            <person name="Aroian R.V."/>
            <person name="Pafco B."/>
            <person name="Schwarz E.M."/>
        </authorList>
    </citation>
    <scope>NUCLEOTIDE SEQUENCE [LARGE SCALE GENOMIC DNA]</scope>
    <source>
        <strain evidence="1 2">Aroian</strain>
        <tissue evidence="1">Whole animal</tissue>
    </source>
</reference>
<organism evidence="1 2">
    <name type="scientific">Necator americanus</name>
    <name type="common">Human hookworm</name>
    <dbReference type="NCBI Taxonomy" id="51031"/>
    <lineage>
        <taxon>Eukaryota</taxon>
        <taxon>Metazoa</taxon>
        <taxon>Ecdysozoa</taxon>
        <taxon>Nematoda</taxon>
        <taxon>Chromadorea</taxon>
        <taxon>Rhabditida</taxon>
        <taxon>Rhabditina</taxon>
        <taxon>Rhabditomorpha</taxon>
        <taxon>Strongyloidea</taxon>
        <taxon>Ancylostomatidae</taxon>
        <taxon>Bunostominae</taxon>
        <taxon>Necator</taxon>
    </lineage>
</organism>
<dbReference type="Proteomes" id="UP001303046">
    <property type="component" value="Unassembled WGS sequence"/>
</dbReference>
<protein>
    <submittedName>
        <fullName evidence="1">Uncharacterized protein</fullName>
    </submittedName>
</protein>
<comment type="caution">
    <text evidence="1">The sequence shown here is derived from an EMBL/GenBank/DDBJ whole genome shotgun (WGS) entry which is preliminary data.</text>
</comment>
<dbReference type="EMBL" id="JAVFWL010000001">
    <property type="protein sequence ID" value="KAK6727210.1"/>
    <property type="molecule type" value="Genomic_DNA"/>
</dbReference>
<gene>
    <name evidence="1" type="primary">Necator_chrI.g1240</name>
    <name evidence="1" type="ORF">RB195_005114</name>
</gene>